<accession>A0A1B9P498</accession>
<dbReference type="SUPFAM" id="SSF56784">
    <property type="entry name" value="HAD-like"/>
    <property type="match status" value="1"/>
</dbReference>
<dbReference type="Gene3D" id="3.40.50.1000">
    <property type="entry name" value="HAD superfamily/HAD-like"/>
    <property type="match status" value="1"/>
</dbReference>
<name>A0A1B9P498_ALILO</name>
<organism evidence="4 5">
    <name type="scientific">Aliivibrio logei</name>
    <name type="common">Vibrio logei</name>
    <dbReference type="NCBI Taxonomy" id="688"/>
    <lineage>
        <taxon>Bacteria</taxon>
        <taxon>Pseudomonadati</taxon>
        <taxon>Pseudomonadota</taxon>
        <taxon>Gammaproteobacteria</taxon>
        <taxon>Vibrionales</taxon>
        <taxon>Vibrionaceae</taxon>
        <taxon>Aliivibrio</taxon>
    </lineage>
</organism>
<evidence type="ECO:0000313" key="5">
    <source>
        <dbReference type="Proteomes" id="UP000093523"/>
    </source>
</evidence>
<dbReference type="NCBIfam" id="TIGR01490">
    <property type="entry name" value="HAD-SF-IB-hyp1"/>
    <property type="match status" value="1"/>
</dbReference>
<evidence type="ECO:0000256" key="3">
    <source>
        <dbReference type="ARBA" id="ARBA00022842"/>
    </source>
</evidence>
<dbReference type="InterPro" id="IPR006385">
    <property type="entry name" value="HAD_hydro_SerB1"/>
</dbReference>
<evidence type="ECO:0000256" key="1">
    <source>
        <dbReference type="ARBA" id="ARBA00022723"/>
    </source>
</evidence>
<protein>
    <submittedName>
        <fullName evidence="4">HAD family hydrolase</fullName>
    </submittedName>
</protein>
<dbReference type="STRING" id="688.A6E04_05370"/>
<dbReference type="Gene3D" id="1.20.1440.100">
    <property type="entry name" value="SG protein - dephosphorylation function"/>
    <property type="match status" value="1"/>
</dbReference>
<keyword evidence="1" id="KW-0479">Metal-binding</keyword>
<dbReference type="NCBIfam" id="TIGR01488">
    <property type="entry name" value="HAD-SF-IB"/>
    <property type="match status" value="1"/>
</dbReference>
<keyword evidence="2 4" id="KW-0378">Hydrolase</keyword>
<dbReference type="Proteomes" id="UP000093523">
    <property type="component" value="Unassembled WGS sequence"/>
</dbReference>
<evidence type="ECO:0000256" key="2">
    <source>
        <dbReference type="ARBA" id="ARBA00022801"/>
    </source>
</evidence>
<dbReference type="GO" id="GO:0016787">
    <property type="term" value="F:hydrolase activity"/>
    <property type="evidence" value="ECO:0007669"/>
    <property type="project" value="UniProtKB-KW"/>
</dbReference>
<gene>
    <name evidence="4" type="ORF">A6E04_05370</name>
</gene>
<dbReference type="EMBL" id="MAJU01000004">
    <property type="protein sequence ID" value="OCH23337.1"/>
    <property type="molecule type" value="Genomic_DNA"/>
</dbReference>
<proteinExistence type="predicted"/>
<dbReference type="Pfam" id="PF12710">
    <property type="entry name" value="HAD"/>
    <property type="match status" value="1"/>
</dbReference>
<sequence>MMQPLYVFDMDDTLINGDCAMIWNEFLVDKGIVTDPSFLTEDKRLMALYSRGLMDMEDYLAFSMHPLKAVAKEKITELTEECVEERILPLLFPEAKTLIQELKNDNIDIVIISASVTFLVKAVAKKIGIEHAIGIDLKERNGYYTRHILGTASYREGKVTRLTEWLGGEKNTYSDIHFYTDSINDLPLCLYVDHTYLVNPCEPLKSYSEKKNWPVLFWGSQ</sequence>
<dbReference type="InterPro" id="IPR023214">
    <property type="entry name" value="HAD_sf"/>
</dbReference>
<dbReference type="GO" id="GO:0046872">
    <property type="term" value="F:metal ion binding"/>
    <property type="evidence" value="ECO:0007669"/>
    <property type="project" value="UniProtKB-KW"/>
</dbReference>
<dbReference type="RefSeq" id="WP_017021571.1">
    <property type="nucleotide sequence ID" value="NZ_CAWMPN010000004.1"/>
</dbReference>
<dbReference type="OrthoDB" id="9784466at2"/>
<dbReference type="InterPro" id="IPR036412">
    <property type="entry name" value="HAD-like_sf"/>
</dbReference>
<reference evidence="4 5" key="1">
    <citation type="submission" date="2016-06" db="EMBL/GenBank/DDBJ databases">
        <authorList>
            <person name="Kjaerup R.B."/>
            <person name="Dalgaard T.S."/>
            <person name="Juul-Madsen H.R."/>
        </authorList>
    </citation>
    <scope>NUCLEOTIDE SEQUENCE [LARGE SCALE GENOMIC DNA]</scope>
    <source>
        <strain evidence="4 5">1S159</strain>
    </source>
</reference>
<dbReference type="PANTHER" id="PTHR43344">
    <property type="entry name" value="PHOSPHOSERINE PHOSPHATASE"/>
    <property type="match status" value="1"/>
</dbReference>
<evidence type="ECO:0000313" key="4">
    <source>
        <dbReference type="EMBL" id="OCH23337.1"/>
    </source>
</evidence>
<keyword evidence="3" id="KW-0460">Magnesium</keyword>
<dbReference type="PANTHER" id="PTHR43344:SF13">
    <property type="entry name" value="PHOSPHATASE RV3661-RELATED"/>
    <property type="match status" value="1"/>
</dbReference>
<dbReference type="AlphaFoldDB" id="A0A1B9P498"/>
<comment type="caution">
    <text evidence="4">The sequence shown here is derived from an EMBL/GenBank/DDBJ whole genome shotgun (WGS) entry which is preliminary data.</text>
</comment>
<dbReference type="InterPro" id="IPR050582">
    <property type="entry name" value="HAD-like_SerB"/>
</dbReference>
<dbReference type="CDD" id="cd02612">
    <property type="entry name" value="HAD_PGPPase"/>
    <property type="match status" value="1"/>
</dbReference>